<sequence length="140" mass="16237">MASDSETPNDIEMDYSPDFFGDYSHGEQSVVDMEQFSKLGDELELQPEVPFLTRSGFSEEEFPGTSTVVDYEETNPARTIVIPYFPEEETPYRLEGVRRNMSFHQLEQSFRKAATKLLEAQIEAWALKKVYPMRIEILIR</sequence>
<dbReference type="Proteomes" id="UP000308199">
    <property type="component" value="Unassembled WGS sequence"/>
</dbReference>
<keyword evidence="2" id="KW-1185">Reference proteome</keyword>
<evidence type="ECO:0000313" key="2">
    <source>
        <dbReference type="Proteomes" id="UP000308199"/>
    </source>
</evidence>
<reference evidence="1 2" key="1">
    <citation type="submission" date="2019-02" db="EMBL/GenBank/DDBJ databases">
        <title>Genome sequencing of the rare red list fungi Phellinidium pouzarii.</title>
        <authorList>
            <person name="Buettner E."/>
            <person name="Kellner H."/>
        </authorList>
    </citation>
    <scope>NUCLEOTIDE SEQUENCE [LARGE SCALE GENOMIC DNA]</scope>
    <source>
        <strain evidence="1 2">DSM 108285</strain>
    </source>
</reference>
<gene>
    <name evidence="1" type="ORF">EW145_g3648</name>
</gene>
<organism evidence="1 2">
    <name type="scientific">Phellinidium pouzarii</name>
    <dbReference type="NCBI Taxonomy" id="167371"/>
    <lineage>
        <taxon>Eukaryota</taxon>
        <taxon>Fungi</taxon>
        <taxon>Dikarya</taxon>
        <taxon>Basidiomycota</taxon>
        <taxon>Agaricomycotina</taxon>
        <taxon>Agaricomycetes</taxon>
        <taxon>Hymenochaetales</taxon>
        <taxon>Hymenochaetaceae</taxon>
        <taxon>Phellinidium</taxon>
    </lineage>
</organism>
<dbReference type="EMBL" id="SGPK01000161">
    <property type="protein sequence ID" value="THH07068.1"/>
    <property type="molecule type" value="Genomic_DNA"/>
</dbReference>
<dbReference type="AlphaFoldDB" id="A0A4S4L8B4"/>
<evidence type="ECO:0000313" key="1">
    <source>
        <dbReference type="EMBL" id="THH07068.1"/>
    </source>
</evidence>
<name>A0A4S4L8B4_9AGAM</name>
<accession>A0A4S4L8B4</accession>
<protein>
    <submittedName>
        <fullName evidence="1">Uncharacterized protein</fullName>
    </submittedName>
</protein>
<comment type="caution">
    <text evidence="1">The sequence shown here is derived from an EMBL/GenBank/DDBJ whole genome shotgun (WGS) entry which is preliminary data.</text>
</comment>
<proteinExistence type="predicted"/>